<dbReference type="Proteomes" id="UP000264217">
    <property type="component" value="Unassembled WGS sequence"/>
</dbReference>
<dbReference type="InterPro" id="IPR005872">
    <property type="entry name" value="SUI1_arc_bac"/>
</dbReference>
<dbReference type="GO" id="GO:0001731">
    <property type="term" value="P:formation of translation preinitiation complex"/>
    <property type="evidence" value="ECO:0007669"/>
    <property type="project" value="TreeGrafter"/>
</dbReference>
<reference evidence="5 6" key="1">
    <citation type="submission" date="2018-08" db="EMBL/GenBank/DDBJ databases">
        <title>Mucilaginibacter sp. MYSH2.</title>
        <authorList>
            <person name="Seo T."/>
        </authorList>
    </citation>
    <scope>NUCLEOTIDE SEQUENCE [LARGE SCALE GENOMIC DNA]</scope>
    <source>
        <strain evidence="5 6">MYSH2</strain>
    </source>
</reference>
<evidence type="ECO:0000256" key="2">
    <source>
        <dbReference type="ARBA" id="ARBA00022845"/>
    </source>
</evidence>
<dbReference type="PANTHER" id="PTHR12789">
    <property type="entry name" value="DENSITY-REGULATED PROTEIN HOMOLOG"/>
    <property type="match status" value="1"/>
</dbReference>
<organism evidence="5 6">
    <name type="scientific">Mucilaginibacter conchicola</name>
    <dbReference type="NCBI Taxonomy" id="2303333"/>
    <lineage>
        <taxon>Bacteria</taxon>
        <taxon>Pseudomonadati</taxon>
        <taxon>Bacteroidota</taxon>
        <taxon>Sphingobacteriia</taxon>
        <taxon>Sphingobacteriales</taxon>
        <taxon>Sphingobacteriaceae</taxon>
        <taxon>Mucilaginibacter</taxon>
    </lineage>
</organism>
<dbReference type="Pfam" id="PF01253">
    <property type="entry name" value="SUI1"/>
    <property type="match status" value="1"/>
</dbReference>
<dbReference type="InterPro" id="IPR036877">
    <property type="entry name" value="SUI1_dom_sf"/>
</dbReference>
<feature type="domain" description="SUI1" evidence="4">
    <location>
        <begin position="37"/>
        <end position="103"/>
    </location>
</feature>
<evidence type="ECO:0000313" key="5">
    <source>
        <dbReference type="EMBL" id="RFZ92259.1"/>
    </source>
</evidence>
<dbReference type="InterPro" id="IPR050318">
    <property type="entry name" value="DENR/SUI1_TIF"/>
</dbReference>
<sequence length="111" mass="12161">MAKKNYTGIMYSTDPDFQYQEEGNGQQDTLPPQQQNLKIFLDRIKGNKLVTRVSGFIGTDADLEAIGKKLKSKCGVGGSVKDGEILLQGDFRDKVLTMLQTDGYKAKKAGG</sequence>
<dbReference type="RefSeq" id="WP_117391970.1">
    <property type="nucleotide sequence ID" value="NZ_QWDC01000002.1"/>
</dbReference>
<comment type="similarity">
    <text evidence="1">Belongs to the SUI1 family.</text>
</comment>
<comment type="caution">
    <text evidence="5">The sequence shown here is derived from an EMBL/GenBank/DDBJ whole genome shotgun (WGS) entry which is preliminary data.</text>
</comment>
<evidence type="ECO:0000259" key="4">
    <source>
        <dbReference type="PROSITE" id="PS50296"/>
    </source>
</evidence>
<dbReference type="GO" id="GO:0003729">
    <property type="term" value="F:mRNA binding"/>
    <property type="evidence" value="ECO:0007669"/>
    <property type="project" value="TreeGrafter"/>
</dbReference>
<evidence type="ECO:0000313" key="6">
    <source>
        <dbReference type="Proteomes" id="UP000264217"/>
    </source>
</evidence>
<proteinExistence type="inferred from homology"/>
<dbReference type="PROSITE" id="PS50296">
    <property type="entry name" value="SUI1"/>
    <property type="match status" value="1"/>
</dbReference>
<evidence type="ECO:0000256" key="3">
    <source>
        <dbReference type="ARBA" id="ARBA00022917"/>
    </source>
</evidence>
<dbReference type="CDD" id="cd11567">
    <property type="entry name" value="YciH_like"/>
    <property type="match status" value="1"/>
</dbReference>
<dbReference type="GO" id="GO:0002188">
    <property type="term" value="P:translation reinitiation"/>
    <property type="evidence" value="ECO:0007669"/>
    <property type="project" value="TreeGrafter"/>
</dbReference>
<dbReference type="GO" id="GO:0006417">
    <property type="term" value="P:regulation of translation"/>
    <property type="evidence" value="ECO:0007669"/>
    <property type="project" value="UniProtKB-KW"/>
</dbReference>
<keyword evidence="5" id="KW-0396">Initiation factor</keyword>
<dbReference type="InterPro" id="IPR001950">
    <property type="entry name" value="SUI1"/>
</dbReference>
<keyword evidence="3" id="KW-0648">Protein biosynthesis</keyword>
<dbReference type="OrthoDB" id="9792915at2"/>
<keyword evidence="2" id="KW-0810">Translation regulation</keyword>
<evidence type="ECO:0000256" key="1">
    <source>
        <dbReference type="ARBA" id="ARBA00005422"/>
    </source>
</evidence>
<dbReference type="PANTHER" id="PTHR12789:SF0">
    <property type="entry name" value="DENSITY-REGULATED PROTEIN"/>
    <property type="match status" value="1"/>
</dbReference>
<keyword evidence="6" id="KW-1185">Reference proteome</keyword>
<dbReference type="AlphaFoldDB" id="A0A372NU89"/>
<dbReference type="SUPFAM" id="SSF55159">
    <property type="entry name" value="eIF1-like"/>
    <property type="match status" value="1"/>
</dbReference>
<dbReference type="EMBL" id="QWDC01000002">
    <property type="protein sequence ID" value="RFZ92259.1"/>
    <property type="molecule type" value="Genomic_DNA"/>
</dbReference>
<dbReference type="Gene3D" id="3.30.780.10">
    <property type="entry name" value="SUI1-like domain"/>
    <property type="match status" value="1"/>
</dbReference>
<gene>
    <name evidence="5" type="ORF">D0C36_12525</name>
</gene>
<protein>
    <submittedName>
        <fullName evidence="5">Translation initiation factor</fullName>
    </submittedName>
</protein>
<accession>A0A372NU89</accession>
<dbReference type="GO" id="GO:0003743">
    <property type="term" value="F:translation initiation factor activity"/>
    <property type="evidence" value="ECO:0007669"/>
    <property type="project" value="UniProtKB-KW"/>
</dbReference>
<name>A0A372NU89_9SPHI</name>
<dbReference type="PIRSF" id="PIRSF037511">
    <property type="entry name" value="Transl_init_SUI1_pro"/>
    <property type="match status" value="1"/>
</dbReference>